<dbReference type="Pfam" id="PF21365">
    <property type="entry name" value="Glyco_hydro_31_3rd"/>
    <property type="match status" value="1"/>
</dbReference>
<evidence type="ECO:0000313" key="10">
    <source>
        <dbReference type="EMBL" id="KAH0819688.1"/>
    </source>
</evidence>
<dbReference type="GO" id="GO:0006491">
    <property type="term" value="P:N-glycan processing"/>
    <property type="evidence" value="ECO:0007669"/>
    <property type="project" value="TreeGrafter"/>
</dbReference>
<dbReference type="InterPro" id="IPR048395">
    <property type="entry name" value="Glyco_hydro_31_C"/>
</dbReference>
<dbReference type="Proteomes" id="UP000719412">
    <property type="component" value="Unassembled WGS sequence"/>
</dbReference>
<reference evidence="10" key="1">
    <citation type="journal article" date="2020" name="J Insects Food Feed">
        <title>The yellow mealworm (Tenebrio molitor) genome: a resource for the emerging insects as food and feed industry.</title>
        <authorList>
            <person name="Eriksson T."/>
            <person name="Andere A."/>
            <person name="Kelstrup H."/>
            <person name="Emery V."/>
            <person name="Picard C."/>
        </authorList>
    </citation>
    <scope>NUCLEOTIDE SEQUENCE</scope>
    <source>
        <strain evidence="10">Stoneville</strain>
        <tissue evidence="10">Whole head</tissue>
    </source>
</reference>
<evidence type="ECO:0000256" key="2">
    <source>
        <dbReference type="ARBA" id="ARBA00007806"/>
    </source>
</evidence>
<gene>
    <name evidence="10" type="ORF">GEV33_003103</name>
</gene>
<keyword evidence="4 7" id="KW-0378">Hydrolase</keyword>
<organism evidence="10 11">
    <name type="scientific">Tenebrio molitor</name>
    <name type="common">Yellow mealworm beetle</name>
    <dbReference type="NCBI Taxonomy" id="7067"/>
    <lineage>
        <taxon>Eukaryota</taxon>
        <taxon>Metazoa</taxon>
        <taxon>Ecdysozoa</taxon>
        <taxon>Arthropoda</taxon>
        <taxon>Hexapoda</taxon>
        <taxon>Insecta</taxon>
        <taxon>Pterygota</taxon>
        <taxon>Neoptera</taxon>
        <taxon>Endopterygota</taxon>
        <taxon>Coleoptera</taxon>
        <taxon>Polyphaga</taxon>
        <taxon>Cucujiformia</taxon>
        <taxon>Tenebrionidae</taxon>
        <taxon>Tenebrio</taxon>
    </lineage>
</organism>
<evidence type="ECO:0000313" key="11">
    <source>
        <dbReference type="Proteomes" id="UP000719412"/>
    </source>
</evidence>
<evidence type="ECO:0000256" key="6">
    <source>
        <dbReference type="ARBA" id="ARBA00023295"/>
    </source>
</evidence>
<sequence>MATHQGLLNRDNGERRPFVLTRSHFAGSQRYAAIWTGDNTADWPYLLASFQECLNANLLGIVFCGADVAGFFNNPTEELYQRWYQAGAWLPFFRAHSNKDTSRREPYLMSEETQNIVRNAIRTRYRHIPQWYTLFYEHTRFGDPIIRPLFYQYPEDTNVYSIDNQILVGRDILVRPITEPGVEFVDIYFPGGETEVWIPMTSNDVQRGTGWASVNISNQAVRNQYRRHQNVGISFLVDPILLQKRWRCCQKKSSEGEHSRDGE</sequence>
<dbReference type="Gene3D" id="2.60.40.1180">
    <property type="entry name" value="Golgi alpha-mannosidase II"/>
    <property type="match status" value="1"/>
</dbReference>
<keyword evidence="6 7" id="KW-0326">Glycosidase</keyword>
<evidence type="ECO:0000256" key="4">
    <source>
        <dbReference type="ARBA" id="ARBA00022801"/>
    </source>
</evidence>
<evidence type="ECO:0000259" key="8">
    <source>
        <dbReference type="Pfam" id="PF01055"/>
    </source>
</evidence>
<comment type="similarity">
    <text evidence="2 7">Belongs to the glycosyl hydrolase 31 family.</text>
</comment>
<proteinExistence type="inferred from homology"/>
<feature type="domain" description="Glycosyl hydrolase family 31 C-terminal" evidence="9">
    <location>
        <begin position="142"/>
        <end position="216"/>
    </location>
</feature>
<comment type="pathway">
    <text evidence="1">Glycan metabolism.</text>
</comment>
<dbReference type="PANTHER" id="PTHR22762">
    <property type="entry name" value="ALPHA-GLUCOSIDASE"/>
    <property type="match status" value="1"/>
</dbReference>
<dbReference type="SUPFAM" id="SSF51445">
    <property type="entry name" value="(Trans)glycosidases"/>
    <property type="match status" value="1"/>
</dbReference>
<evidence type="ECO:0000256" key="7">
    <source>
        <dbReference type="RuleBase" id="RU361185"/>
    </source>
</evidence>
<dbReference type="Gene3D" id="3.20.20.80">
    <property type="entry name" value="Glycosidases"/>
    <property type="match status" value="1"/>
</dbReference>
<dbReference type="SUPFAM" id="SSF51011">
    <property type="entry name" value="Glycosyl hydrolase domain"/>
    <property type="match status" value="1"/>
</dbReference>
<dbReference type="InterPro" id="IPR017853">
    <property type="entry name" value="GH"/>
</dbReference>
<keyword evidence="3" id="KW-0732">Signal</keyword>
<evidence type="ECO:0000256" key="5">
    <source>
        <dbReference type="ARBA" id="ARBA00023180"/>
    </source>
</evidence>
<dbReference type="EMBL" id="JABDTM020013969">
    <property type="protein sequence ID" value="KAH0819688.1"/>
    <property type="molecule type" value="Genomic_DNA"/>
</dbReference>
<dbReference type="InterPro" id="IPR013780">
    <property type="entry name" value="Glyco_hydro_b"/>
</dbReference>
<dbReference type="GO" id="GO:0005975">
    <property type="term" value="P:carbohydrate metabolic process"/>
    <property type="evidence" value="ECO:0007669"/>
    <property type="project" value="InterPro"/>
</dbReference>
<protein>
    <submittedName>
        <fullName evidence="10">Uncharacterized protein</fullName>
    </submittedName>
</protein>
<dbReference type="Pfam" id="PF01055">
    <property type="entry name" value="Glyco_hydro_31_2nd"/>
    <property type="match status" value="1"/>
</dbReference>
<evidence type="ECO:0000256" key="3">
    <source>
        <dbReference type="ARBA" id="ARBA00022729"/>
    </source>
</evidence>
<dbReference type="AlphaFoldDB" id="A0A8J6HT05"/>
<keyword evidence="11" id="KW-1185">Reference proteome</keyword>
<dbReference type="GO" id="GO:0090599">
    <property type="term" value="F:alpha-glucosidase activity"/>
    <property type="evidence" value="ECO:0007669"/>
    <property type="project" value="TreeGrafter"/>
</dbReference>
<dbReference type="InterPro" id="IPR000322">
    <property type="entry name" value="Glyco_hydro_31_TIM"/>
</dbReference>
<evidence type="ECO:0000259" key="9">
    <source>
        <dbReference type="Pfam" id="PF21365"/>
    </source>
</evidence>
<name>A0A8J6HT05_TENMO</name>
<accession>A0A8J6HT05</accession>
<comment type="caution">
    <text evidence="10">The sequence shown here is derived from an EMBL/GenBank/DDBJ whole genome shotgun (WGS) entry which is preliminary data.</text>
</comment>
<reference evidence="10" key="2">
    <citation type="submission" date="2021-08" db="EMBL/GenBank/DDBJ databases">
        <authorList>
            <person name="Eriksson T."/>
        </authorList>
    </citation>
    <scope>NUCLEOTIDE SEQUENCE</scope>
    <source>
        <strain evidence="10">Stoneville</strain>
        <tissue evidence="10">Whole head</tissue>
    </source>
</reference>
<feature type="domain" description="Glycoside hydrolase family 31 TIM barrel" evidence="8">
    <location>
        <begin position="2"/>
        <end position="134"/>
    </location>
</feature>
<keyword evidence="5" id="KW-0325">Glycoprotein</keyword>
<evidence type="ECO:0000256" key="1">
    <source>
        <dbReference type="ARBA" id="ARBA00004881"/>
    </source>
</evidence>
<dbReference type="PANTHER" id="PTHR22762:SF54">
    <property type="entry name" value="BCDNA.GH04962"/>
    <property type="match status" value="1"/>
</dbReference>